<dbReference type="InterPro" id="IPR001452">
    <property type="entry name" value="SH3_domain"/>
</dbReference>
<reference evidence="5 6" key="1">
    <citation type="journal article" date="2013" name="Proc. Natl. Acad. Sci. U.S.A.">
        <title>Genome of an arbuscular mycorrhizal fungus provides insight into the oldest plant symbiosis.</title>
        <authorList>
            <person name="Tisserant E."/>
            <person name="Malbreil M."/>
            <person name="Kuo A."/>
            <person name="Kohler A."/>
            <person name="Symeonidi A."/>
            <person name="Balestrini R."/>
            <person name="Charron P."/>
            <person name="Duensing N."/>
            <person name="Frei Dit Frey N."/>
            <person name="Gianinazzi-Pearson V."/>
            <person name="Gilbert L.B."/>
            <person name="Handa Y."/>
            <person name="Herr J.R."/>
            <person name="Hijri M."/>
            <person name="Koul R."/>
            <person name="Kawaguchi M."/>
            <person name="Krajinski F."/>
            <person name="Lammers P.J."/>
            <person name="Masclaux F.G."/>
            <person name="Murat C."/>
            <person name="Morin E."/>
            <person name="Ndikumana S."/>
            <person name="Pagni M."/>
            <person name="Petitpierre D."/>
            <person name="Requena N."/>
            <person name="Rosikiewicz P."/>
            <person name="Riley R."/>
            <person name="Saito K."/>
            <person name="San Clemente H."/>
            <person name="Shapiro H."/>
            <person name="van Tuinen D."/>
            <person name="Becard G."/>
            <person name="Bonfante P."/>
            <person name="Paszkowski U."/>
            <person name="Shachar-Hill Y.Y."/>
            <person name="Tuskan G.A."/>
            <person name="Young P.W."/>
            <person name="Sanders I.R."/>
            <person name="Henrissat B."/>
            <person name="Rensing S.A."/>
            <person name="Grigoriev I.V."/>
            <person name="Corradi N."/>
            <person name="Roux C."/>
            <person name="Martin F."/>
        </authorList>
    </citation>
    <scope>NUCLEOTIDE SEQUENCE [LARGE SCALE GENOMIC DNA]</scope>
    <source>
        <strain evidence="5 6">DAOM 197198</strain>
    </source>
</reference>
<evidence type="ECO:0000256" key="1">
    <source>
        <dbReference type="ARBA" id="ARBA00022443"/>
    </source>
</evidence>
<evidence type="ECO:0000313" key="6">
    <source>
        <dbReference type="Proteomes" id="UP000018888"/>
    </source>
</evidence>
<accession>A0A2P4Q871</accession>
<dbReference type="SMART" id="SM00326">
    <property type="entry name" value="SH3"/>
    <property type="match status" value="1"/>
</dbReference>
<dbReference type="Gene3D" id="2.30.30.40">
    <property type="entry name" value="SH3 Domains"/>
    <property type="match status" value="1"/>
</dbReference>
<evidence type="ECO:0000256" key="3">
    <source>
        <dbReference type="SAM" id="MobiDB-lite"/>
    </source>
</evidence>
<keyword evidence="1 2" id="KW-0728">SH3 domain</keyword>
<organism evidence="5 6">
    <name type="scientific">Rhizophagus irregularis (strain DAOM 181602 / DAOM 197198 / MUCL 43194)</name>
    <name type="common">Arbuscular mycorrhizal fungus</name>
    <name type="synonym">Glomus intraradices</name>
    <dbReference type="NCBI Taxonomy" id="747089"/>
    <lineage>
        <taxon>Eukaryota</taxon>
        <taxon>Fungi</taxon>
        <taxon>Fungi incertae sedis</taxon>
        <taxon>Mucoromycota</taxon>
        <taxon>Glomeromycotina</taxon>
        <taxon>Glomeromycetes</taxon>
        <taxon>Glomerales</taxon>
        <taxon>Glomeraceae</taxon>
        <taxon>Rhizophagus</taxon>
    </lineage>
</organism>
<dbReference type="PANTHER" id="PTHR47775">
    <property type="entry name" value="BUD SITE SELECTION PROTEIN 14"/>
    <property type="match status" value="1"/>
</dbReference>
<dbReference type="GO" id="GO:0051286">
    <property type="term" value="C:cell tip"/>
    <property type="evidence" value="ECO:0007669"/>
    <property type="project" value="TreeGrafter"/>
</dbReference>
<evidence type="ECO:0000259" key="4">
    <source>
        <dbReference type="PROSITE" id="PS50002"/>
    </source>
</evidence>
<evidence type="ECO:0000256" key="2">
    <source>
        <dbReference type="PROSITE-ProRule" id="PRU00192"/>
    </source>
</evidence>
<dbReference type="PANTHER" id="PTHR47775:SF1">
    <property type="entry name" value="BUD SITE SELECTION PROTEIN 14"/>
    <property type="match status" value="1"/>
</dbReference>
<gene>
    <name evidence="5" type="ORF">GLOIN_2v1076692</name>
</gene>
<dbReference type="InterPro" id="IPR053039">
    <property type="entry name" value="Polarity_Bud-Selection_Reg"/>
</dbReference>
<reference evidence="5 6" key="2">
    <citation type="journal article" date="2018" name="New Phytol.">
        <title>High intraspecific genome diversity in the model arbuscular mycorrhizal symbiont Rhizophagus irregularis.</title>
        <authorList>
            <person name="Chen E.C.H."/>
            <person name="Morin E."/>
            <person name="Beaudet D."/>
            <person name="Noel J."/>
            <person name="Yildirir G."/>
            <person name="Ndikumana S."/>
            <person name="Charron P."/>
            <person name="St-Onge C."/>
            <person name="Giorgi J."/>
            <person name="Kruger M."/>
            <person name="Marton T."/>
            <person name="Ropars J."/>
            <person name="Grigoriev I.V."/>
            <person name="Hainaut M."/>
            <person name="Henrissat B."/>
            <person name="Roux C."/>
            <person name="Martin F."/>
            <person name="Corradi N."/>
        </authorList>
    </citation>
    <scope>NUCLEOTIDE SEQUENCE [LARGE SCALE GENOMIC DNA]</scope>
    <source>
        <strain evidence="5 6">DAOM 197198</strain>
    </source>
</reference>
<dbReference type="GO" id="GO:0030950">
    <property type="term" value="P:establishment or maintenance of actin cytoskeleton polarity"/>
    <property type="evidence" value="ECO:0007669"/>
    <property type="project" value="TreeGrafter"/>
</dbReference>
<sequence length="143" mass="16141">MLRQHNLSIDTEAAAKGQRINKSSIQKNRNNDTDSDDNSLEGNDINNNIDSEEDDELTSSPSIPDEDIDFDLVYALHTFQATVEGQASVEKGDSLTLLDDSNSYWWLVKVLKNDEVGYIPAENIETPYERLARLNKHLILFGK</sequence>
<proteinExistence type="predicted"/>
<dbReference type="VEuPathDB" id="FungiDB:RhiirFUN_002140"/>
<dbReference type="Proteomes" id="UP000018888">
    <property type="component" value="Unassembled WGS sequence"/>
</dbReference>
<name>A0A2P4Q871_RHIID</name>
<dbReference type="SUPFAM" id="SSF50044">
    <property type="entry name" value="SH3-domain"/>
    <property type="match status" value="1"/>
</dbReference>
<dbReference type="Pfam" id="PF00018">
    <property type="entry name" value="SH3_1"/>
    <property type="match status" value="1"/>
</dbReference>
<evidence type="ECO:0000313" key="5">
    <source>
        <dbReference type="EMBL" id="POG73836.1"/>
    </source>
</evidence>
<dbReference type="InterPro" id="IPR036028">
    <property type="entry name" value="SH3-like_dom_sf"/>
</dbReference>
<dbReference type="FunFam" id="2.30.30.40:FF:000035">
    <property type="entry name" value="SH3 domain containing protein"/>
    <property type="match status" value="1"/>
</dbReference>
<comment type="caution">
    <text evidence="5">The sequence shown here is derived from an EMBL/GenBank/DDBJ whole genome shotgun (WGS) entry which is preliminary data.</text>
</comment>
<protein>
    <recommendedName>
        <fullName evidence="4">SH3 domain-containing protein</fullName>
    </recommendedName>
</protein>
<dbReference type="GO" id="GO:0015630">
    <property type="term" value="C:microtubule cytoskeleton"/>
    <property type="evidence" value="ECO:0007669"/>
    <property type="project" value="TreeGrafter"/>
</dbReference>
<dbReference type="EMBL" id="AUPC02000078">
    <property type="protein sequence ID" value="POG73836.1"/>
    <property type="molecule type" value="Genomic_DNA"/>
</dbReference>
<dbReference type="PROSITE" id="PS50002">
    <property type="entry name" value="SH3"/>
    <property type="match status" value="1"/>
</dbReference>
<dbReference type="AlphaFoldDB" id="A0A2P4Q871"/>
<dbReference type="GO" id="GO:0008104">
    <property type="term" value="P:intracellular protein localization"/>
    <property type="evidence" value="ECO:0007669"/>
    <property type="project" value="TreeGrafter"/>
</dbReference>
<keyword evidence="6" id="KW-1185">Reference proteome</keyword>
<feature type="domain" description="SH3" evidence="4">
    <location>
        <begin position="68"/>
        <end position="129"/>
    </location>
</feature>
<feature type="region of interest" description="Disordered" evidence="3">
    <location>
        <begin position="1"/>
        <end position="64"/>
    </location>
</feature>